<name>A0A3P9KKF5_ORYLA</name>
<evidence type="ECO:0000313" key="4">
    <source>
        <dbReference type="Proteomes" id="UP000265180"/>
    </source>
</evidence>
<accession>A0A3P9KKF5</accession>
<evidence type="ECO:0008006" key="5">
    <source>
        <dbReference type="Google" id="ProtNLM"/>
    </source>
</evidence>
<feature type="transmembrane region" description="Helical" evidence="2">
    <location>
        <begin position="18"/>
        <end position="42"/>
    </location>
</feature>
<dbReference type="Proteomes" id="UP000265180">
    <property type="component" value="Chromosome 5"/>
</dbReference>
<feature type="region of interest" description="Disordered" evidence="1">
    <location>
        <begin position="105"/>
        <end position="150"/>
    </location>
</feature>
<keyword evidence="2" id="KW-0812">Transmembrane</keyword>
<reference evidence="3" key="3">
    <citation type="submission" date="2025-08" db="UniProtKB">
        <authorList>
            <consortium name="Ensembl"/>
        </authorList>
    </citation>
    <scope>IDENTIFICATION</scope>
    <source>
        <strain evidence="3">HNI</strain>
    </source>
</reference>
<keyword evidence="2" id="KW-0472">Membrane</keyword>
<feature type="compositionally biased region" description="Basic and acidic residues" evidence="1">
    <location>
        <begin position="105"/>
        <end position="115"/>
    </location>
</feature>
<dbReference type="AlphaFoldDB" id="A0A3P9KKF5"/>
<organism evidence="3 4">
    <name type="scientific">Oryzias latipes</name>
    <name type="common">Japanese rice fish</name>
    <name type="synonym">Japanese killifish</name>
    <dbReference type="NCBI Taxonomy" id="8090"/>
    <lineage>
        <taxon>Eukaryota</taxon>
        <taxon>Metazoa</taxon>
        <taxon>Chordata</taxon>
        <taxon>Craniata</taxon>
        <taxon>Vertebrata</taxon>
        <taxon>Euteleostomi</taxon>
        <taxon>Actinopterygii</taxon>
        <taxon>Neopterygii</taxon>
        <taxon>Teleostei</taxon>
        <taxon>Neoteleostei</taxon>
        <taxon>Acanthomorphata</taxon>
        <taxon>Ovalentaria</taxon>
        <taxon>Atherinomorphae</taxon>
        <taxon>Beloniformes</taxon>
        <taxon>Adrianichthyidae</taxon>
        <taxon>Oryziinae</taxon>
        <taxon>Oryzias</taxon>
    </lineage>
</organism>
<reference evidence="3 4" key="2">
    <citation type="submission" date="2017-04" db="EMBL/GenBank/DDBJ databases">
        <title>CpG methylation of centromeres and impact of large insertions on vertebrate speciation.</title>
        <authorList>
            <person name="Ichikawa K."/>
            <person name="Yoshimura J."/>
            <person name="Morishita S."/>
        </authorList>
    </citation>
    <scope>NUCLEOTIDE SEQUENCE</scope>
    <source>
        <strain evidence="3 4">HNI</strain>
    </source>
</reference>
<evidence type="ECO:0000256" key="2">
    <source>
        <dbReference type="SAM" id="Phobius"/>
    </source>
</evidence>
<protein>
    <recommendedName>
        <fullName evidence="5">CCHC-type domain-containing protein</fullName>
    </recommendedName>
</protein>
<dbReference type="Gene3D" id="4.10.60.10">
    <property type="entry name" value="Zinc finger, CCHC-type"/>
    <property type="match status" value="1"/>
</dbReference>
<proteinExistence type="predicted"/>
<dbReference type="Ensembl" id="ENSORLT00020000517.1">
    <property type="protein sequence ID" value="ENSORLP00020008835.1"/>
    <property type="gene ID" value="ENSORLG00020009732.1"/>
</dbReference>
<evidence type="ECO:0000313" key="3">
    <source>
        <dbReference type="Ensembl" id="ENSORLP00020008835.1"/>
    </source>
</evidence>
<reference key="1">
    <citation type="journal article" date="2007" name="Nature">
        <title>The medaka draft genome and insights into vertebrate genome evolution.</title>
        <authorList>
            <person name="Kasahara M."/>
            <person name="Naruse K."/>
            <person name="Sasaki S."/>
            <person name="Nakatani Y."/>
            <person name="Qu W."/>
            <person name="Ahsan B."/>
            <person name="Yamada T."/>
            <person name="Nagayasu Y."/>
            <person name="Doi K."/>
            <person name="Kasai Y."/>
            <person name="Jindo T."/>
            <person name="Kobayashi D."/>
            <person name="Shimada A."/>
            <person name="Toyoda A."/>
            <person name="Kuroki Y."/>
            <person name="Fujiyama A."/>
            <person name="Sasaki T."/>
            <person name="Shimizu A."/>
            <person name="Asakawa S."/>
            <person name="Shimizu N."/>
            <person name="Hashimoto S."/>
            <person name="Yang J."/>
            <person name="Lee Y."/>
            <person name="Matsushima K."/>
            <person name="Sugano S."/>
            <person name="Sakaizumi M."/>
            <person name="Narita T."/>
            <person name="Ohishi K."/>
            <person name="Haga S."/>
            <person name="Ohta F."/>
            <person name="Nomoto H."/>
            <person name="Nogata K."/>
            <person name="Morishita T."/>
            <person name="Endo T."/>
            <person name="Shin-I T."/>
            <person name="Takeda H."/>
            <person name="Morishita S."/>
            <person name="Kohara Y."/>
        </authorList>
    </citation>
    <scope>NUCLEOTIDE SEQUENCE [LARGE SCALE GENOMIC DNA]</scope>
    <source>
        <strain>Hd-rR</strain>
    </source>
</reference>
<reference evidence="3" key="4">
    <citation type="submission" date="2025-09" db="UniProtKB">
        <authorList>
            <consortium name="Ensembl"/>
        </authorList>
    </citation>
    <scope>IDENTIFICATION</scope>
    <source>
        <strain evidence="3">HNI</strain>
    </source>
</reference>
<evidence type="ECO:0000256" key="1">
    <source>
        <dbReference type="SAM" id="MobiDB-lite"/>
    </source>
</evidence>
<keyword evidence="2" id="KW-1133">Transmembrane helix</keyword>
<sequence>MHICRTCFKKYQEIRGYFLFATFIQTEIHTFVLFFMPIYITFKPLRYQKERVDAIIKGRGRLCQRCGSDHKPRQCPAFNDICHLCGYTGHWAKCCRNRKQQKKTEYTNQHWRDKSQPQSMGRYHKKSYQSQSYKNDRKKPNKGKIDNVCF</sequence>